<reference evidence="1 2" key="1">
    <citation type="submission" date="2019-02" db="EMBL/GenBank/DDBJ databases">
        <title>Opniocepnalus argus genome.</title>
        <authorList>
            <person name="Zhou C."/>
            <person name="Xiao S."/>
        </authorList>
    </citation>
    <scope>NUCLEOTIDE SEQUENCE [LARGE SCALE GENOMIC DNA]</scope>
    <source>
        <strain evidence="1">OARG1902GOOAL</strain>
        <tissue evidence="1">Muscle</tissue>
    </source>
</reference>
<protein>
    <submittedName>
        <fullName evidence="1">Transmembrane protease serine 11E</fullName>
    </submittedName>
</protein>
<evidence type="ECO:0000313" key="2">
    <source>
        <dbReference type="Proteomes" id="UP000503349"/>
    </source>
</evidence>
<dbReference type="InterPro" id="IPR043504">
    <property type="entry name" value="Peptidase_S1_PA_chymotrypsin"/>
</dbReference>
<dbReference type="Proteomes" id="UP000503349">
    <property type="component" value="Chromosome 13"/>
</dbReference>
<keyword evidence="1" id="KW-0378">Hydrolase</keyword>
<dbReference type="InterPro" id="IPR009003">
    <property type="entry name" value="Peptidase_S1_PA"/>
</dbReference>
<sequence length="85" mass="9346">MASYKVMSVVTLQTPESLSHLDDGECPWMESLQKDGRRVCGRTLVDEDSVLSSVDCFSSLPTGCVWTLPPTLSKYNCLDNEGCLV</sequence>
<keyword evidence="1" id="KW-0472">Membrane</keyword>
<dbReference type="SUPFAM" id="SSF50494">
    <property type="entry name" value="Trypsin-like serine proteases"/>
    <property type="match status" value="1"/>
</dbReference>
<keyword evidence="2" id="KW-1185">Reference proteome</keyword>
<gene>
    <name evidence="1" type="ORF">EXN66_Car014010</name>
</gene>
<name>A0A6G1Q7D0_CHAAH</name>
<dbReference type="GO" id="GO:0006508">
    <property type="term" value="P:proteolysis"/>
    <property type="evidence" value="ECO:0007669"/>
    <property type="project" value="UniProtKB-KW"/>
</dbReference>
<dbReference type="AlphaFoldDB" id="A0A6G1Q7D0"/>
<evidence type="ECO:0000313" key="1">
    <source>
        <dbReference type="EMBL" id="KAF3698329.1"/>
    </source>
</evidence>
<reference evidence="2" key="2">
    <citation type="submission" date="2019-02" db="EMBL/GenBank/DDBJ databases">
        <title>Opniocepnalus argus Var Kimnra genome.</title>
        <authorList>
            <person name="Zhou C."/>
            <person name="Xiao S."/>
        </authorList>
    </citation>
    <scope>NUCLEOTIDE SEQUENCE [LARGE SCALE GENOMIC DNA]</scope>
</reference>
<dbReference type="Gene3D" id="2.40.10.10">
    <property type="entry name" value="Trypsin-like serine proteases"/>
    <property type="match status" value="1"/>
</dbReference>
<keyword evidence="1" id="KW-0645">Protease</keyword>
<dbReference type="GO" id="GO:0008233">
    <property type="term" value="F:peptidase activity"/>
    <property type="evidence" value="ECO:0007669"/>
    <property type="project" value="UniProtKB-KW"/>
</dbReference>
<accession>A0A6G1Q7D0</accession>
<dbReference type="EMBL" id="CM015724">
    <property type="protein sequence ID" value="KAF3698329.1"/>
    <property type="molecule type" value="Genomic_DNA"/>
</dbReference>
<keyword evidence="1" id="KW-0812">Transmembrane</keyword>
<proteinExistence type="predicted"/>
<organism evidence="1 2">
    <name type="scientific">Channa argus</name>
    <name type="common">Northern snakehead</name>
    <name type="synonym">Ophicephalus argus</name>
    <dbReference type="NCBI Taxonomy" id="215402"/>
    <lineage>
        <taxon>Eukaryota</taxon>
        <taxon>Metazoa</taxon>
        <taxon>Chordata</taxon>
        <taxon>Craniata</taxon>
        <taxon>Vertebrata</taxon>
        <taxon>Euteleostomi</taxon>
        <taxon>Actinopterygii</taxon>
        <taxon>Neopterygii</taxon>
        <taxon>Teleostei</taxon>
        <taxon>Neoteleostei</taxon>
        <taxon>Acanthomorphata</taxon>
        <taxon>Anabantaria</taxon>
        <taxon>Anabantiformes</taxon>
        <taxon>Channoidei</taxon>
        <taxon>Channidae</taxon>
        <taxon>Channa</taxon>
    </lineage>
</organism>